<dbReference type="InterPro" id="IPR049326">
    <property type="entry name" value="Rhodopsin_dom_fungi"/>
</dbReference>
<dbReference type="HOGENOM" id="CLU_816390_0_0_1"/>
<dbReference type="AlphaFoldDB" id="A0A066X4M7"/>
<keyword evidence="2 6" id="KW-0812">Transmembrane</keyword>
<evidence type="ECO:0000256" key="4">
    <source>
        <dbReference type="ARBA" id="ARBA00023136"/>
    </source>
</evidence>
<proteinExistence type="inferred from homology"/>
<comment type="subcellular location">
    <subcellularLocation>
        <location evidence="1">Membrane</location>
        <topology evidence="1">Multi-pass membrane protein</topology>
    </subcellularLocation>
</comment>
<organism evidence="8 9">
    <name type="scientific">Colletotrichum sublineola</name>
    <name type="common">Sorghum anthracnose fungus</name>
    <dbReference type="NCBI Taxonomy" id="1173701"/>
    <lineage>
        <taxon>Eukaryota</taxon>
        <taxon>Fungi</taxon>
        <taxon>Dikarya</taxon>
        <taxon>Ascomycota</taxon>
        <taxon>Pezizomycotina</taxon>
        <taxon>Sordariomycetes</taxon>
        <taxon>Hypocreomycetidae</taxon>
        <taxon>Glomerellales</taxon>
        <taxon>Glomerellaceae</taxon>
        <taxon>Colletotrichum</taxon>
        <taxon>Colletotrichum graminicola species complex</taxon>
    </lineage>
</organism>
<feature type="transmembrane region" description="Helical" evidence="6">
    <location>
        <begin position="107"/>
        <end position="128"/>
    </location>
</feature>
<evidence type="ECO:0000256" key="1">
    <source>
        <dbReference type="ARBA" id="ARBA00004141"/>
    </source>
</evidence>
<keyword evidence="9" id="KW-1185">Reference proteome</keyword>
<keyword evidence="3 6" id="KW-1133">Transmembrane helix</keyword>
<evidence type="ECO:0000256" key="5">
    <source>
        <dbReference type="ARBA" id="ARBA00038359"/>
    </source>
</evidence>
<dbReference type="GO" id="GO:0016020">
    <property type="term" value="C:membrane"/>
    <property type="evidence" value="ECO:0007669"/>
    <property type="project" value="UniProtKB-SubCell"/>
</dbReference>
<evidence type="ECO:0000256" key="3">
    <source>
        <dbReference type="ARBA" id="ARBA00022989"/>
    </source>
</evidence>
<gene>
    <name evidence="8" type="ORF">CSUB01_01112</name>
</gene>
<feature type="transmembrane region" description="Helical" evidence="6">
    <location>
        <begin position="164"/>
        <end position="185"/>
    </location>
</feature>
<dbReference type="EMBL" id="JMSE01001448">
    <property type="protein sequence ID" value="KDN60975.1"/>
    <property type="molecule type" value="Genomic_DNA"/>
</dbReference>
<evidence type="ECO:0000256" key="6">
    <source>
        <dbReference type="SAM" id="Phobius"/>
    </source>
</evidence>
<dbReference type="Pfam" id="PF20684">
    <property type="entry name" value="Fung_rhodopsin"/>
    <property type="match status" value="1"/>
</dbReference>
<feature type="domain" description="Rhodopsin" evidence="7">
    <location>
        <begin position="164"/>
        <end position="255"/>
    </location>
</feature>
<feature type="transmembrane region" description="Helical" evidence="6">
    <location>
        <begin position="231"/>
        <end position="255"/>
    </location>
</feature>
<dbReference type="PANTHER" id="PTHR33048:SF162">
    <property type="entry name" value="SATRATOXIN BIOSYNTHESIS SC1 CLUSTER PROTEIN 4"/>
    <property type="match status" value="1"/>
</dbReference>
<feature type="transmembrane region" description="Helical" evidence="6">
    <location>
        <begin position="81"/>
        <end position="100"/>
    </location>
</feature>
<evidence type="ECO:0000256" key="2">
    <source>
        <dbReference type="ARBA" id="ARBA00022692"/>
    </source>
</evidence>
<reference evidence="9" key="1">
    <citation type="journal article" date="2014" name="Genome Announc.">
        <title>Draft genome sequence of Colletotrichum sublineola, a destructive pathogen of cultivated sorghum.</title>
        <authorList>
            <person name="Baroncelli R."/>
            <person name="Sanz-Martin J.M."/>
            <person name="Rech G.E."/>
            <person name="Sukno S.A."/>
            <person name="Thon M.R."/>
        </authorList>
    </citation>
    <scope>NUCLEOTIDE SEQUENCE [LARGE SCALE GENOMIC DNA]</scope>
    <source>
        <strain evidence="9">TX430BB</strain>
    </source>
</reference>
<comment type="caution">
    <text evidence="8">The sequence shown here is derived from an EMBL/GenBank/DDBJ whole genome shotgun (WGS) entry which is preliminary data.</text>
</comment>
<name>A0A066X4M7_COLSU</name>
<accession>A0A066X4M7</accession>
<feature type="transmembrane region" description="Helical" evidence="6">
    <location>
        <begin position="197"/>
        <end position="219"/>
    </location>
</feature>
<sequence>MSYMSTSSMYDVRCGMSLKLVFFIGRCHFQLFRAPIASVSRVDVLARLSPRSSSTVSSPPVDPDAALFGTAQNIDGQALTIIGWSNVSTSFVFLLLRFLLRWRRNRCLLLDDYLIILGWLCLLALAIIQTEQVAGSMVCDRFTDFFVLGKCNSPSEVERARFSGYYAAAVDIATDLLIMGLPIAVLPGLQLDIRKKLGLAVAFNLALLTILTAVIRMTQVMKPDGLDMVGLSVWSITELGVSIAVGSLPPLRILFTSGFRRYIKGKKADHKCPAKGRDDNGNGYCPDTMSRSVIVTESIPLINKHDSEQVEGGIYVQKTYDVQVEEEGRINSSREEPSCE</sequence>
<comment type="similarity">
    <text evidence="5">Belongs to the SAT4 family.</text>
</comment>
<dbReference type="eggNOG" id="ENOG502SSB8">
    <property type="taxonomic scope" value="Eukaryota"/>
</dbReference>
<dbReference type="STRING" id="1173701.A0A066X4M7"/>
<evidence type="ECO:0000259" key="7">
    <source>
        <dbReference type="Pfam" id="PF20684"/>
    </source>
</evidence>
<protein>
    <recommendedName>
        <fullName evidence="7">Rhodopsin domain-containing protein</fullName>
    </recommendedName>
</protein>
<dbReference type="Proteomes" id="UP000027238">
    <property type="component" value="Unassembled WGS sequence"/>
</dbReference>
<dbReference type="InterPro" id="IPR052337">
    <property type="entry name" value="SAT4-like"/>
</dbReference>
<dbReference type="PANTHER" id="PTHR33048">
    <property type="entry name" value="PTH11-LIKE INTEGRAL MEMBRANE PROTEIN (AFU_ORTHOLOGUE AFUA_5G11245)"/>
    <property type="match status" value="1"/>
</dbReference>
<evidence type="ECO:0000313" key="8">
    <source>
        <dbReference type="EMBL" id="KDN60975.1"/>
    </source>
</evidence>
<evidence type="ECO:0000313" key="9">
    <source>
        <dbReference type="Proteomes" id="UP000027238"/>
    </source>
</evidence>
<dbReference type="OrthoDB" id="444631at2759"/>
<keyword evidence="4 6" id="KW-0472">Membrane</keyword>